<evidence type="ECO:0000259" key="2">
    <source>
        <dbReference type="PROSITE" id="PS51781"/>
    </source>
</evidence>
<keyword evidence="1" id="KW-0732">Signal</keyword>
<evidence type="ECO:0000256" key="1">
    <source>
        <dbReference type="SAM" id="SignalP"/>
    </source>
</evidence>
<sequence length="217" mass="22079">MRISTIAAAIALAGAAATPSLAQTAVSATTDLNVRAGPGPTYDIVGVIPVSGSASLMGCTESGSWCQVSANGAQGWVYSKYLTTDMSGQTVVITEHRSDLQVPVVTYENDQGASTTAGAASGAMAGAIIAGPVGAVVGGAAGAATGAALNPPEQRIEYVRSNRVDPVYLEGEPVVGATLPDTVVLHQIPDYSYQYVYVNGQPVLVDPGSHQIVYVVR</sequence>
<dbReference type="Pfam" id="PF08239">
    <property type="entry name" value="SH3_3"/>
    <property type="match status" value="1"/>
</dbReference>
<evidence type="ECO:0000313" key="3">
    <source>
        <dbReference type="EMBL" id="SJZ85963.1"/>
    </source>
</evidence>
<proteinExistence type="predicted"/>
<organism evidence="3 4">
    <name type="scientific">Consotaella salsifontis</name>
    <dbReference type="NCBI Taxonomy" id="1365950"/>
    <lineage>
        <taxon>Bacteria</taxon>
        <taxon>Pseudomonadati</taxon>
        <taxon>Pseudomonadota</taxon>
        <taxon>Alphaproteobacteria</taxon>
        <taxon>Hyphomicrobiales</taxon>
        <taxon>Aurantimonadaceae</taxon>
        <taxon>Consotaella</taxon>
    </lineage>
</organism>
<dbReference type="RefSeq" id="WP_078707416.1">
    <property type="nucleotide sequence ID" value="NZ_FUXL01000003.1"/>
</dbReference>
<dbReference type="Pfam" id="PF06823">
    <property type="entry name" value="DUF1236"/>
    <property type="match status" value="1"/>
</dbReference>
<protein>
    <submittedName>
        <fullName evidence="3">Uncharacterized conserved protein YraI</fullName>
    </submittedName>
</protein>
<dbReference type="SMART" id="SM00287">
    <property type="entry name" value="SH3b"/>
    <property type="match status" value="1"/>
</dbReference>
<dbReference type="EMBL" id="FUXL01000003">
    <property type="protein sequence ID" value="SJZ85963.1"/>
    <property type="molecule type" value="Genomic_DNA"/>
</dbReference>
<accession>A0A1T4P373</accession>
<dbReference type="PROSITE" id="PS51781">
    <property type="entry name" value="SH3B"/>
    <property type="match status" value="1"/>
</dbReference>
<reference evidence="3 4" key="1">
    <citation type="submission" date="2017-02" db="EMBL/GenBank/DDBJ databases">
        <authorList>
            <person name="Peterson S.W."/>
        </authorList>
    </citation>
    <scope>NUCLEOTIDE SEQUENCE [LARGE SCALE GENOMIC DNA]</scope>
    <source>
        <strain evidence="3 4">USBA 369</strain>
    </source>
</reference>
<keyword evidence="4" id="KW-1185">Reference proteome</keyword>
<gene>
    <name evidence="3" type="ORF">SAMN05428963_103318</name>
</gene>
<dbReference type="InterPro" id="IPR009642">
    <property type="entry name" value="DUF1236"/>
</dbReference>
<dbReference type="Proteomes" id="UP000190135">
    <property type="component" value="Unassembled WGS sequence"/>
</dbReference>
<feature type="signal peptide" evidence="1">
    <location>
        <begin position="1"/>
        <end position="22"/>
    </location>
</feature>
<dbReference type="InterPro" id="IPR003646">
    <property type="entry name" value="SH3-like_bac-type"/>
</dbReference>
<feature type="chain" id="PRO_5013024302" evidence="1">
    <location>
        <begin position="23"/>
        <end position="217"/>
    </location>
</feature>
<dbReference type="AlphaFoldDB" id="A0A1T4P373"/>
<dbReference type="OrthoDB" id="102964at2"/>
<name>A0A1T4P373_9HYPH</name>
<dbReference type="Gene3D" id="2.30.30.40">
    <property type="entry name" value="SH3 Domains"/>
    <property type="match status" value="1"/>
</dbReference>
<evidence type="ECO:0000313" key="4">
    <source>
        <dbReference type="Proteomes" id="UP000190135"/>
    </source>
</evidence>
<feature type="domain" description="SH3b" evidence="2">
    <location>
        <begin position="22"/>
        <end position="86"/>
    </location>
</feature>
<dbReference type="STRING" id="1365950.SAMN05428963_103318"/>